<dbReference type="OrthoDB" id="9811314at2"/>
<proteinExistence type="predicted"/>
<feature type="chain" id="PRO_5023024461" evidence="1">
    <location>
        <begin position="31"/>
        <end position="452"/>
    </location>
</feature>
<evidence type="ECO:0000313" key="4">
    <source>
        <dbReference type="EMBL" id="TXL65602.1"/>
    </source>
</evidence>
<dbReference type="Pfam" id="PF05193">
    <property type="entry name" value="Peptidase_M16_C"/>
    <property type="match status" value="1"/>
</dbReference>
<feature type="domain" description="Peptidase M16 C-terminal" evidence="3">
    <location>
        <begin position="204"/>
        <end position="380"/>
    </location>
</feature>
<dbReference type="RefSeq" id="WP_147704799.1">
    <property type="nucleotide sequence ID" value="NZ_VDUY01000004.1"/>
</dbReference>
<evidence type="ECO:0000259" key="2">
    <source>
        <dbReference type="Pfam" id="PF00675"/>
    </source>
</evidence>
<gene>
    <name evidence="4" type="ORF">FHP08_11620</name>
</gene>
<keyword evidence="5" id="KW-1185">Reference proteome</keyword>
<dbReference type="InterPro" id="IPR011765">
    <property type="entry name" value="Pept_M16_N"/>
</dbReference>
<feature type="domain" description="Peptidase M16 N-terminal" evidence="2">
    <location>
        <begin position="57"/>
        <end position="195"/>
    </location>
</feature>
<dbReference type="InterPro" id="IPR050361">
    <property type="entry name" value="MPP/UQCRC_Complex"/>
</dbReference>
<dbReference type="EMBL" id="VDUY01000004">
    <property type="protein sequence ID" value="TXL65602.1"/>
    <property type="molecule type" value="Genomic_DNA"/>
</dbReference>
<protein>
    <submittedName>
        <fullName evidence="4">Insulinase family protein</fullName>
    </submittedName>
</protein>
<dbReference type="PANTHER" id="PTHR11851:SF224">
    <property type="entry name" value="PROCESSING PROTEASE"/>
    <property type="match status" value="1"/>
</dbReference>
<dbReference type="InterPro" id="IPR007863">
    <property type="entry name" value="Peptidase_M16_C"/>
</dbReference>
<evidence type="ECO:0000313" key="5">
    <source>
        <dbReference type="Proteomes" id="UP000321548"/>
    </source>
</evidence>
<evidence type="ECO:0000259" key="3">
    <source>
        <dbReference type="Pfam" id="PF05193"/>
    </source>
</evidence>
<evidence type="ECO:0000256" key="1">
    <source>
        <dbReference type="SAM" id="SignalP"/>
    </source>
</evidence>
<dbReference type="GO" id="GO:0046872">
    <property type="term" value="F:metal ion binding"/>
    <property type="evidence" value="ECO:0007669"/>
    <property type="project" value="InterPro"/>
</dbReference>
<dbReference type="Gene3D" id="3.30.830.10">
    <property type="entry name" value="Metalloenzyme, LuxS/M16 peptidase-like"/>
    <property type="match status" value="2"/>
</dbReference>
<name>A0A5C8NX55_9BURK</name>
<dbReference type="InterPro" id="IPR011249">
    <property type="entry name" value="Metalloenz_LuxS/M16"/>
</dbReference>
<sequence>MQPARLSPGPWRLIRLAALALAFVAGAAQAELPIQHWTTSSGARVYFVRADAIPMLDVSVEFDAGSRFDPADKAGLASFANAMLARGTEAANGDAALDEAEIAERFARIGAQRGGGAGDDRAGLTLRTLTSQPELDEAVSLLARILAAPSFPQEVLEREKLRWIQATREAQTRPETIARRAFGELAYGAHPYGREATDLTLAAIGRDDLVRFYRERYDAAHAVVAMIGAIDRAKAEAIAERVTRNLPAGAARPALPKVEPLVRAVERRIAHPASQSHILIGAPAIERGHPDFFPLLVGNYVLGGGGFVSRLYNEVREKRGLAYSVYAYFSPQLQPGPFTIGLQTQKAQTADALKVVRETLERFVREGPTEEELAAAKSNLVGGFALRIDSNRKILDNLAMIGFYRLPLDYLDRWTDRVSEVTLEQVREAFARHVKPDALATVVVGDGEPAAR</sequence>
<reference evidence="4 5" key="1">
    <citation type="submission" date="2019-06" db="EMBL/GenBank/DDBJ databases">
        <title>Quisquiliibacterium sp. nov., isolated from a maize field.</title>
        <authorList>
            <person name="Lin S.-Y."/>
            <person name="Tsai C.-F."/>
            <person name="Young C.-C."/>
        </authorList>
    </citation>
    <scope>NUCLEOTIDE SEQUENCE [LARGE SCALE GENOMIC DNA]</scope>
    <source>
        <strain evidence="4 5">CC-CFT501</strain>
    </source>
</reference>
<dbReference type="PANTHER" id="PTHR11851">
    <property type="entry name" value="METALLOPROTEASE"/>
    <property type="match status" value="1"/>
</dbReference>
<comment type="caution">
    <text evidence="4">The sequence shown here is derived from an EMBL/GenBank/DDBJ whole genome shotgun (WGS) entry which is preliminary data.</text>
</comment>
<organism evidence="4 5">
    <name type="scientific">Zeimonas arvi</name>
    <dbReference type="NCBI Taxonomy" id="2498847"/>
    <lineage>
        <taxon>Bacteria</taxon>
        <taxon>Pseudomonadati</taxon>
        <taxon>Pseudomonadota</taxon>
        <taxon>Betaproteobacteria</taxon>
        <taxon>Burkholderiales</taxon>
        <taxon>Burkholderiaceae</taxon>
        <taxon>Zeimonas</taxon>
    </lineage>
</organism>
<accession>A0A5C8NX55</accession>
<dbReference type="Proteomes" id="UP000321548">
    <property type="component" value="Unassembled WGS sequence"/>
</dbReference>
<feature type="signal peptide" evidence="1">
    <location>
        <begin position="1"/>
        <end position="30"/>
    </location>
</feature>
<dbReference type="Pfam" id="PF00675">
    <property type="entry name" value="Peptidase_M16"/>
    <property type="match status" value="1"/>
</dbReference>
<dbReference type="SUPFAM" id="SSF63411">
    <property type="entry name" value="LuxS/MPP-like metallohydrolase"/>
    <property type="match status" value="2"/>
</dbReference>
<keyword evidence="1" id="KW-0732">Signal</keyword>
<dbReference type="AlphaFoldDB" id="A0A5C8NX55"/>